<gene>
    <name evidence="1" type="ORF">A5CBH24_25750</name>
</gene>
<keyword evidence="2" id="KW-1185">Reference proteome</keyword>
<dbReference type="EMBL" id="AP019735">
    <property type="protein sequence ID" value="BBL05262.1"/>
    <property type="molecule type" value="Genomic_DNA"/>
</dbReference>
<dbReference type="OrthoDB" id="128875at2"/>
<evidence type="ECO:0008006" key="3">
    <source>
        <dbReference type="Google" id="ProtNLM"/>
    </source>
</evidence>
<dbReference type="InterPro" id="IPR047729">
    <property type="entry name" value="Sce7726-like"/>
</dbReference>
<accession>A0A4Y1WWQ1</accession>
<reference evidence="2" key="1">
    <citation type="submission" date="2019-06" db="EMBL/GenBank/DDBJ databases">
        <title>Alistipes onderdonkii subsp. vulgaris subsp. nov., Alistipes dispar sp. nov. and Alistipes communis sp. nov., isolated from human faeces, and creation of Alistipes onderdonkii subsp. onderdonkii subsp. nov.</title>
        <authorList>
            <person name="Sakamoto M."/>
            <person name="Ikeyama N."/>
            <person name="Ogata Y."/>
            <person name="Suda W."/>
            <person name="Iino T."/>
            <person name="Hattori M."/>
            <person name="Ohkuma M."/>
        </authorList>
    </citation>
    <scope>NUCLEOTIDE SEQUENCE [LARGE SCALE GENOMIC DNA]</scope>
    <source>
        <strain evidence="2">5CBH24</strain>
    </source>
</reference>
<dbReference type="KEGG" id="acou:A5CBH24_25750"/>
<dbReference type="GeneID" id="78343284"/>
<protein>
    <recommendedName>
        <fullName evidence="3">Sce7726 family protein</fullName>
    </recommendedName>
</protein>
<dbReference type="Proteomes" id="UP000318946">
    <property type="component" value="Chromosome"/>
</dbReference>
<name>A0A4Y1WWQ1_9BACT</name>
<dbReference type="RefSeq" id="WP_141413451.1">
    <property type="nucleotide sequence ID" value="NZ_AP019735.1"/>
</dbReference>
<dbReference type="AlphaFoldDB" id="A0A4Y1WWQ1"/>
<evidence type="ECO:0000313" key="2">
    <source>
        <dbReference type="Proteomes" id="UP000318946"/>
    </source>
</evidence>
<dbReference type="NCBIfam" id="NF033832">
    <property type="entry name" value="sce7726_fam"/>
    <property type="match status" value="1"/>
</dbReference>
<sequence length="202" mass="23908">MKDIDTHPNENIIKAALINNYAHINSKPFVVCNELTISEEYKIVDLVFCKDHLSYAYEIKAWNDDMRRLPSQLDVYCKLFDYVYVATTTNHLNQLQSIPDFVGIVLYSTKTKKILYKRQAKRNHLIDKQELLMSIPILFIRNNSLHPKYTRSDNNLFSLSQAHKLFIEHISSKCRWTNNDLKTILHYEDILMNTDYISLDYR</sequence>
<organism evidence="1 2">
    <name type="scientific">Alistipes communis</name>
    <dbReference type="NCBI Taxonomy" id="2585118"/>
    <lineage>
        <taxon>Bacteria</taxon>
        <taxon>Pseudomonadati</taxon>
        <taxon>Bacteroidota</taxon>
        <taxon>Bacteroidia</taxon>
        <taxon>Bacteroidales</taxon>
        <taxon>Rikenellaceae</taxon>
        <taxon>Alistipes</taxon>
    </lineage>
</organism>
<proteinExistence type="predicted"/>
<evidence type="ECO:0000313" key="1">
    <source>
        <dbReference type="EMBL" id="BBL05262.1"/>
    </source>
</evidence>